<evidence type="ECO:0000313" key="3">
    <source>
        <dbReference type="Proteomes" id="UP001597114"/>
    </source>
</evidence>
<evidence type="ECO:0000256" key="1">
    <source>
        <dbReference type="SAM" id="MobiDB-lite"/>
    </source>
</evidence>
<sequence>MTAEFSAGGAGPPATLGEMIGNSGDNESGHFFALLCPVRIGAGLVGDVGFAAAVESLSNGRDAWPSVVAAFVHALAGCRRNASRRLAEAGVGELRARQRMPNGDVTGVGSC</sequence>
<comment type="caution">
    <text evidence="2">The sequence shown here is derived from an EMBL/GenBank/DDBJ whole genome shotgun (WGS) entry which is preliminary data.</text>
</comment>
<gene>
    <name evidence="2" type="ORF">ACFSJD_42970</name>
</gene>
<name>A0ABW4FA72_9PSEU</name>
<accession>A0ABW4FA72</accession>
<evidence type="ECO:0000313" key="2">
    <source>
        <dbReference type="EMBL" id="MFD1524314.1"/>
    </source>
</evidence>
<feature type="region of interest" description="Disordered" evidence="1">
    <location>
        <begin position="1"/>
        <end position="22"/>
    </location>
</feature>
<reference evidence="3" key="1">
    <citation type="journal article" date="2019" name="Int. J. Syst. Evol. Microbiol.">
        <title>The Global Catalogue of Microorganisms (GCM) 10K type strain sequencing project: providing services to taxonomists for standard genome sequencing and annotation.</title>
        <authorList>
            <consortium name="The Broad Institute Genomics Platform"/>
            <consortium name="The Broad Institute Genome Sequencing Center for Infectious Disease"/>
            <person name="Wu L."/>
            <person name="Ma J."/>
        </authorList>
    </citation>
    <scope>NUCLEOTIDE SEQUENCE [LARGE SCALE GENOMIC DNA]</scope>
    <source>
        <strain evidence="3">CCM 7043</strain>
    </source>
</reference>
<organism evidence="2 3">
    <name type="scientific">Pseudonocardia yunnanensis</name>
    <dbReference type="NCBI Taxonomy" id="58107"/>
    <lineage>
        <taxon>Bacteria</taxon>
        <taxon>Bacillati</taxon>
        <taxon>Actinomycetota</taxon>
        <taxon>Actinomycetes</taxon>
        <taxon>Pseudonocardiales</taxon>
        <taxon>Pseudonocardiaceae</taxon>
        <taxon>Pseudonocardia</taxon>
    </lineage>
</organism>
<proteinExistence type="predicted"/>
<protein>
    <submittedName>
        <fullName evidence="2">Uncharacterized protein</fullName>
    </submittedName>
</protein>
<dbReference type="EMBL" id="JBHUCO010000080">
    <property type="protein sequence ID" value="MFD1524314.1"/>
    <property type="molecule type" value="Genomic_DNA"/>
</dbReference>
<keyword evidence="3" id="KW-1185">Reference proteome</keyword>
<dbReference type="RefSeq" id="WP_344725522.1">
    <property type="nucleotide sequence ID" value="NZ_BAAAUS010000034.1"/>
</dbReference>
<dbReference type="Proteomes" id="UP001597114">
    <property type="component" value="Unassembled WGS sequence"/>
</dbReference>